<evidence type="ECO:0000256" key="5">
    <source>
        <dbReference type="SAM" id="Phobius"/>
    </source>
</evidence>
<evidence type="ECO:0000256" key="2">
    <source>
        <dbReference type="ARBA" id="ARBA00022692"/>
    </source>
</evidence>
<evidence type="ECO:0000256" key="4">
    <source>
        <dbReference type="ARBA" id="ARBA00023136"/>
    </source>
</evidence>
<evidence type="ECO:0000313" key="9">
    <source>
        <dbReference type="Proteomes" id="UP000287296"/>
    </source>
</evidence>
<dbReference type="EMBL" id="QYTW02000008">
    <property type="protein sequence ID" value="RST59797.1"/>
    <property type="molecule type" value="Genomic_DNA"/>
</dbReference>
<dbReference type="Proteomes" id="UP000287296">
    <property type="component" value="Unassembled WGS sequence"/>
</dbReference>
<feature type="domain" description="ABC-2 type transporter transmembrane" evidence="6">
    <location>
        <begin position="108"/>
        <end position="311"/>
    </location>
</feature>
<organism evidence="8 9">
    <name type="scientific">Siminovitchia terrae</name>
    <name type="common">Bacillus terrae</name>
    <dbReference type="NCBI Taxonomy" id="1914933"/>
    <lineage>
        <taxon>Bacteria</taxon>
        <taxon>Bacillati</taxon>
        <taxon>Bacillota</taxon>
        <taxon>Bacilli</taxon>
        <taxon>Bacillales</taxon>
        <taxon>Bacillaceae</taxon>
        <taxon>Siminovitchia</taxon>
    </lineage>
</organism>
<keyword evidence="2 5" id="KW-0812">Transmembrane</keyword>
<evidence type="ECO:0000256" key="3">
    <source>
        <dbReference type="ARBA" id="ARBA00022989"/>
    </source>
</evidence>
<dbReference type="GO" id="GO:0016020">
    <property type="term" value="C:membrane"/>
    <property type="evidence" value="ECO:0007669"/>
    <property type="project" value="UniProtKB-SubCell"/>
</dbReference>
<reference evidence="8 9" key="1">
    <citation type="submission" date="2018-12" db="EMBL/GenBank/DDBJ databases">
        <authorList>
            <person name="Sun L."/>
            <person name="Chen Z."/>
        </authorList>
    </citation>
    <scope>NUCLEOTIDE SEQUENCE [LARGE SCALE GENOMIC DNA]</scope>
    <source>
        <strain evidence="8 9">LMG 29736</strain>
    </source>
</reference>
<dbReference type="OrthoDB" id="1655516at2"/>
<feature type="transmembrane region" description="Helical" evidence="5">
    <location>
        <begin position="239"/>
        <end position="257"/>
    </location>
</feature>
<dbReference type="Pfam" id="PF12698">
    <property type="entry name" value="ABC2_membrane_3"/>
    <property type="match status" value="1"/>
</dbReference>
<dbReference type="InterPro" id="IPR013525">
    <property type="entry name" value="ABC2_TM"/>
</dbReference>
<keyword evidence="4 5" id="KW-0472">Membrane</keyword>
<proteinExistence type="predicted"/>
<accession>A0A429X8P0</accession>
<comment type="caution">
    <text evidence="8">The sequence shown here is derived from an EMBL/GenBank/DDBJ whole genome shotgun (WGS) entry which is preliminary data.</text>
</comment>
<evidence type="ECO:0000259" key="6">
    <source>
        <dbReference type="Pfam" id="PF12698"/>
    </source>
</evidence>
<evidence type="ECO:0000256" key="1">
    <source>
        <dbReference type="ARBA" id="ARBA00004141"/>
    </source>
</evidence>
<keyword evidence="3 5" id="KW-1133">Transmembrane helix</keyword>
<sequence length="323" mass="36773">MSVLKNNYYRMKSKKYYLMISIAMTMISIFSAVYFHAKLEVKGSIAVVTTNKDTVFQSDYFTFTTLDKELPRYQLMLGKYDGEIIEKGDGEFEIVTIKNHDVRKILEEIVKKPYGYTPPLPDARGIGTNILGFLILFILLQCVLFMFMLAEDMERKQIERMAVAPISFFSYVLSHFIFTFALVFIPAFSILAVMKGFGFAMGFSLWQYALLLALLCMLGIAFSMFLISLVKVSDTANMIGSSIVTLTTILSGSFYSFEKGNKMLEKIIWVLPQKDYLSFVQGLESGKAVSAMLPQLSYCLVILLVFFTFSVIKIKNDYVLRKD</sequence>
<evidence type="ECO:0000313" key="7">
    <source>
        <dbReference type="EMBL" id="GIN95782.1"/>
    </source>
</evidence>
<evidence type="ECO:0000313" key="10">
    <source>
        <dbReference type="Proteomes" id="UP000680670"/>
    </source>
</evidence>
<dbReference type="GO" id="GO:0140359">
    <property type="term" value="F:ABC-type transporter activity"/>
    <property type="evidence" value="ECO:0007669"/>
    <property type="project" value="InterPro"/>
</dbReference>
<dbReference type="Proteomes" id="UP000680670">
    <property type="component" value="Unassembled WGS sequence"/>
</dbReference>
<keyword evidence="10" id="KW-1185">Reference proteome</keyword>
<feature type="transmembrane region" description="Helical" evidence="5">
    <location>
        <begin position="130"/>
        <end position="150"/>
    </location>
</feature>
<comment type="subcellular location">
    <subcellularLocation>
        <location evidence="1">Membrane</location>
        <topology evidence="1">Multi-pass membrane protein</topology>
    </subcellularLocation>
</comment>
<reference evidence="7 10" key="2">
    <citation type="submission" date="2021-03" db="EMBL/GenBank/DDBJ databases">
        <title>Antimicrobial resistance genes in bacteria isolated from Japanese honey, and their potential for conferring macrolide and lincosamide resistance in the American foulbrood pathogen Paenibacillus larvae.</title>
        <authorList>
            <person name="Okamoto M."/>
            <person name="Kumagai M."/>
            <person name="Kanamori H."/>
            <person name="Takamatsu D."/>
        </authorList>
    </citation>
    <scope>NUCLEOTIDE SEQUENCE [LARGE SCALE GENOMIC DNA]</scope>
    <source>
        <strain evidence="7 10">J6TS1</strain>
    </source>
</reference>
<dbReference type="EMBL" id="BORJ01000003">
    <property type="protein sequence ID" value="GIN95782.1"/>
    <property type="molecule type" value="Genomic_DNA"/>
</dbReference>
<protein>
    <submittedName>
        <fullName evidence="7 8">Permease</fullName>
    </submittedName>
</protein>
<name>A0A429X8P0_SIMTE</name>
<evidence type="ECO:0000313" key="8">
    <source>
        <dbReference type="EMBL" id="RST59797.1"/>
    </source>
</evidence>
<feature type="transmembrane region" description="Helical" evidence="5">
    <location>
        <begin position="162"/>
        <end position="185"/>
    </location>
</feature>
<feature type="transmembrane region" description="Helical" evidence="5">
    <location>
        <begin position="205"/>
        <end position="227"/>
    </location>
</feature>
<dbReference type="AlphaFoldDB" id="A0A429X8P0"/>
<feature type="transmembrane region" description="Helical" evidence="5">
    <location>
        <begin position="16"/>
        <end position="37"/>
    </location>
</feature>
<gene>
    <name evidence="8" type="ORF">D5F11_010320</name>
    <name evidence="7" type="ORF">J6TS1_16520</name>
</gene>
<feature type="transmembrane region" description="Helical" evidence="5">
    <location>
        <begin position="295"/>
        <end position="312"/>
    </location>
</feature>
<dbReference type="RefSeq" id="WP_120115874.1">
    <property type="nucleotide sequence ID" value="NZ_BORI01000008.1"/>
</dbReference>